<keyword evidence="5" id="KW-0812">Transmembrane</keyword>
<reference evidence="7 8" key="1">
    <citation type="submission" date="2019-03" db="EMBL/GenBank/DDBJ databases">
        <title>Genomic Encyclopedia of Type Strains, Phase IV (KMG-IV): sequencing the most valuable type-strain genomes for metagenomic binning, comparative biology and taxonomic classification.</title>
        <authorList>
            <person name="Goeker M."/>
        </authorList>
    </citation>
    <scope>NUCLEOTIDE SEQUENCE [LARGE SCALE GENOMIC DNA]</scope>
    <source>
        <strain evidence="7 8">DSM 19580</strain>
    </source>
</reference>
<comment type="subcellular location">
    <subcellularLocation>
        <location evidence="1">Cell outer membrane</location>
    </subcellularLocation>
</comment>
<dbReference type="PRINTS" id="PR01021">
    <property type="entry name" value="OMPADOMAIN"/>
</dbReference>
<evidence type="ECO:0000256" key="2">
    <source>
        <dbReference type="ARBA" id="ARBA00023136"/>
    </source>
</evidence>
<evidence type="ECO:0000259" key="6">
    <source>
        <dbReference type="PROSITE" id="PS51123"/>
    </source>
</evidence>
<dbReference type="PANTHER" id="PTHR30329:SF20">
    <property type="entry name" value="EXPORTED PROTEIN"/>
    <property type="match status" value="1"/>
</dbReference>
<dbReference type="Gene3D" id="3.30.1330.60">
    <property type="entry name" value="OmpA-like domain"/>
    <property type="match status" value="1"/>
</dbReference>
<sequence>MSIALKRALWLAGCALAWILCLLWFPVGMGAKTACSLVILLAAATAWFRIGHGVRALRAHHNMDALLAALPADSWRQPVVLTAGEGHQWLFAGAPLRETPQGCYILVPTLADLASMAEMLLSARPEWASQLSGLLVLFPEQQDDQPVLAAQIGEFRYQLSRIRQLSGHRCQALLACYLNGRHAPWFACSAGNRQTRVWSSPQSSQALDEWLEGGSTQQQDARLREAVRVEAWVRWMSETVLPQCETADQPCAPLRPLAAGLAFVARPPKDSNLWHRWIAGKTTLRPVTINESADGEAVRFPDPLLSLLPGRSGYTPRLRAIGYVIIMLMVFMVAALAGSSWNNRQLLREIASDMERYQAIAMDNYPSKAEALAQLKTDAALLERYHRNGVPVRLGLWLYPGEQIYPPLMALIRGYQPAPEPVKEAVKAPETVRLDSMSLFEVGKSELKAGSTKVLVDALINIKGRPGWIVLITGHTDATGDAKANMALSLARAEAVRDWMIKTSDISASCFAVQGYGATRPVATNSTPAGRAANRRVELSLVPDAMACQPAATGTDTTLTSPDKATSHSK</sequence>
<feature type="transmembrane region" description="Helical" evidence="5">
    <location>
        <begin position="320"/>
        <end position="341"/>
    </location>
</feature>
<protein>
    <submittedName>
        <fullName evidence="7">Outer membrane protein OmpA-like peptidoglycan-associated protein</fullName>
    </submittedName>
</protein>
<gene>
    <name evidence="7" type="ORF">EDC52_101509</name>
</gene>
<dbReference type="EMBL" id="SMCR01000001">
    <property type="protein sequence ID" value="TCW00162.1"/>
    <property type="molecule type" value="Genomic_DNA"/>
</dbReference>
<dbReference type="PANTHER" id="PTHR30329">
    <property type="entry name" value="STATOR ELEMENT OF FLAGELLAR MOTOR COMPLEX"/>
    <property type="match status" value="1"/>
</dbReference>
<feature type="transmembrane region" description="Helical" evidence="5">
    <location>
        <begin position="7"/>
        <end position="25"/>
    </location>
</feature>
<comment type="caution">
    <text evidence="7">The sequence shown here is derived from an EMBL/GenBank/DDBJ whole genome shotgun (WGS) entry which is preliminary data.</text>
</comment>
<evidence type="ECO:0000256" key="3">
    <source>
        <dbReference type="PROSITE-ProRule" id="PRU00473"/>
    </source>
</evidence>
<keyword evidence="5" id="KW-1133">Transmembrane helix</keyword>
<dbReference type="InterPro" id="IPR050330">
    <property type="entry name" value="Bact_OuterMem_StrucFunc"/>
</dbReference>
<feature type="compositionally biased region" description="Polar residues" evidence="4">
    <location>
        <begin position="552"/>
        <end position="564"/>
    </location>
</feature>
<dbReference type="Proteomes" id="UP000295719">
    <property type="component" value="Unassembled WGS sequence"/>
</dbReference>
<dbReference type="SUPFAM" id="SSF103088">
    <property type="entry name" value="OmpA-like"/>
    <property type="match status" value="1"/>
</dbReference>
<accession>A0A4R3Z2Y6</accession>
<evidence type="ECO:0000256" key="5">
    <source>
        <dbReference type="SAM" id="Phobius"/>
    </source>
</evidence>
<keyword evidence="8" id="KW-1185">Reference proteome</keyword>
<dbReference type="Pfam" id="PF00691">
    <property type="entry name" value="OmpA"/>
    <property type="match status" value="1"/>
</dbReference>
<dbReference type="InterPro" id="IPR006664">
    <property type="entry name" value="OMP_bac"/>
</dbReference>
<dbReference type="OrthoDB" id="345640at2"/>
<proteinExistence type="predicted"/>
<evidence type="ECO:0000313" key="8">
    <source>
        <dbReference type="Proteomes" id="UP000295719"/>
    </source>
</evidence>
<feature type="transmembrane region" description="Helical" evidence="5">
    <location>
        <begin position="31"/>
        <end position="50"/>
    </location>
</feature>
<evidence type="ECO:0000313" key="7">
    <source>
        <dbReference type="EMBL" id="TCW00162.1"/>
    </source>
</evidence>
<evidence type="ECO:0000256" key="1">
    <source>
        <dbReference type="ARBA" id="ARBA00004442"/>
    </source>
</evidence>
<dbReference type="InterPro" id="IPR036737">
    <property type="entry name" value="OmpA-like_sf"/>
</dbReference>
<organism evidence="7 8">
    <name type="scientific">Biostraticola tofi</name>
    <dbReference type="NCBI Taxonomy" id="466109"/>
    <lineage>
        <taxon>Bacteria</taxon>
        <taxon>Pseudomonadati</taxon>
        <taxon>Pseudomonadota</taxon>
        <taxon>Gammaproteobacteria</taxon>
        <taxon>Enterobacterales</taxon>
        <taxon>Bruguierivoracaceae</taxon>
        <taxon>Biostraticola</taxon>
    </lineage>
</organism>
<keyword evidence="2 3" id="KW-0472">Membrane</keyword>
<dbReference type="AlphaFoldDB" id="A0A4R3Z2Y6"/>
<feature type="domain" description="OmpA-like" evidence="6">
    <location>
        <begin position="427"/>
        <end position="545"/>
    </location>
</feature>
<dbReference type="InterPro" id="IPR006665">
    <property type="entry name" value="OmpA-like"/>
</dbReference>
<evidence type="ECO:0000256" key="4">
    <source>
        <dbReference type="SAM" id="MobiDB-lite"/>
    </source>
</evidence>
<dbReference type="GO" id="GO:0009279">
    <property type="term" value="C:cell outer membrane"/>
    <property type="evidence" value="ECO:0007669"/>
    <property type="project" value="UniProtKB-SubCell"/>
</dbReference>
<dbReference type="PROSITE" id="PS51123">
    <property type="entry name" value="OMPA_2"/>
    <property type="match status" value="1"/>
</dbReference>
<name>A0A4R3Z2Y6_9GAMM</name>
<feature type="region of interest" description="Disordered" evidence="4">
    <location>
        <begin position="551"/>
        <end position="570"/>
    </location>
</feature>
<dbReference type="CDD" id="cd07185">
    <property type="entry name" value="OmpA_C-like"/>
    <property type="match status" value="1"/>
</dbReference>
<dbReference type="RefSeq" id="WP_131863689.1">
    <property type="nucleotide sequence ID" value="NZ_SMCR01000001.1"/>
</dbReference>